<proteinExistence type="predicted"/>
<dbReference type="AlphaFoldDB" id="A0A3B1DK95"/>
<organism evidence="2">
    <name type="scientific">hydrothermal vent metagenome</name>
    <dbReference type="NCBI Taxonomy" id="652676"/>
    <lineage>
        <taxon>unclassified sequences</taxon>
        <taxon>metagenomes</taxon>
        <taxon>ecological metagenomes</taxon>
    </lineage>
</organism>
<gene>
    <name evidence="2" type="ORF">MNBD_UNCLBAC01-834</name>
</gene>
<sequence length="318" mass="37758">MKNIFFFFVLIFILPACGKNEPQPQTQKHPPQEQSLFEISPKNITKKEDTLHISKIKNTPTPKEKNTVSTLAYAEPPIQLEKKTGIILSAEEIMTKVFYREDGNDSFATTEMILIDKKGRKRKRILEISTKDFGEIMKSFLEFLEPADIKETKFLSWENEGKDDTQYLYLPALGRSRRIVSSQKNLQFVNTDFTYEDMQRRHPTKDTHKILRKDIFNGNACYVIESLPNKNTSQYTKRISWIDQEKFVILRTDFYDKKMRKVKEFRVNRIEKYQNIWTAFDIMMRDVKEEHTTLMNIIEIKYDQGIKDNIFTQRHLEE</sequence>
<dbReference type="EMBL" id="UOGJ01000050">
    <property type="protein sequence ID" value="VAX35410.1"/>
    <property type="molecule type" value="Genomic_DNA"/>
</dbReference>
<dbReference type="Pfam" id="PF17131">
    <property type="entry name" value="LolA_like"/>
    <property type="match status" value="1"/>
</dbReference>
<feature type="domain" description="Uncharacterized protein TP-0789" evidence="1">
    <location>
        <begin position="138"/>
        <end position="317"/>
    </location>
</feature>
<protein>
    <recommendedName>
        <fullName evidence="1">Uncharacterized protein TP-0789 domain-containing protein</fullName>
    </recommendedName>
</protein>
<evidence type="ECO:0000259" key="1">
    <source>
        <dbReference type="Pfam" id="PF17131"/>
    </source>
</evidence>
<reference evidence="2" key="1">
    <citation type="submission" date="2018-06" db="EMBL/GenBank/DDBJ databases">
        <authorList>
            <person name="Zhirakovskaya E."/>
        </authorList>
    </citation>
    <scope>NUCLEOTIDE SEQUENCE</scope>
</reference>
<dbReference type="CDD" id="cd16329">
    <property type="entry name" value="LolA_like"/>
    <property type="match status" value="1"/>
</dbReference>
<dbReference type="Gene3D" id="2.50.20.10">
    <property type="entry name" value="Lipoprotein localisation LolA/LolB/LppX"/>
    <property type="match status" value="1"/>
</dbReference>
<dbReference type="InterPro" id="IPR033399">
    <property type="entry name" value="TP_0789-like"/>
</dbReference>
<name>A0A3B1DK95_9ZZZZ</name>
<accession>A0A3B1DK95</accession>
<evidence type="ECO:0000313" key="2">
    <source>
        <dbReference type="EMBL" id="VAX35410.1"/>
    </source>
</evidence>